<dbReference type="AlphaFoldDB" id="A0A2N0U4W4"/>
<dbReference type="PANTHER" id="PTHR42919:SF8">
    <property type="entry name" value="N-ALPHA-ACETYLTRANSFERASE 50"/>
    <property type="match status" value="1"/>
</dbReference>
<evidence type="ECO:0000313" key="4">
    <source>
        <dbReference type="EMBL" id="PKD21946.1"/>
    </source>
</evidence>
<sequence length="173" mass="20247">MQSIKIRKVTTNDINELQDIGRLTFSETFASENSAENMERYLEDGFSPKKLKEELTDKNAEFYFAELNQNVIGYLKVNTGQSQTEIKDKNALEIERIYVLKEFHGKKVGQFLYDKAIELAKEKNVDYVWLGVWEKNQRAIRFYEKNGFVIFDKHIFKLGNDAQTDILMKLTLS</sequence>
<keyword evidence="1 4" id="KW-0808">Transferase</keyword>
<evidence type="ECO:0000259" key="3">
    <source>
        <dbReference type="PROSITE" id="PS51186"/>
    </source>
</evidence>
<keyword evidence="5" id="KW-1185">Reference proteome</keyword>
<dbReference type="STRING" id="447422.SAMN05660903_00166"/>
<feature type="domain" description="N-acetyltransferase" evidence="3">
    <location>
        <begin position="4"/>
        <end position="173"/>
    </location>
</feature>
<dbReference type="PROSITE" id="PS51186">
    <property type="entry name" value="GNAT"/>
    <property type="match status" value="1"/>
</dbReference>
<dbReference type="CDD" id="cd04301">
    <property type="entry name" value="NAT_SF"/>
    <property type="match status" value="1"/>
</dbReference>
<dbReference type="InterPro" id="IPR016181">
    <property type="entry name" value="Acyl_CoA_acyltransferase"/>
</dbReference>
<dbReference type="PANTHER" id="PTHR42919">
    <property type="entry name" value="N-ALPHA-ACETYLTRANSFERASE"/>
    <property type="match status" value="1"/>
</dbReference>
<gene>
    <name evidence="4" type="ORF">APR41_01970</name>
</gene>
<name>A0A2N0U4W4_9FLAO</name>
<dbReference type="Proteomes" id="UP000232673">
    <property type="component" value="Unassembled WGS sequence"/>
</dbReference>
<organism evidence="4 5">
    <name type="scientific">Salegentibacter salinarum</name>
    <dbReference type="NCBI Taxonomy" id="447422"/>
    <lineage>
        <taxon>Bacteria</taxon>
        <taxon>Pseudomonadati</taxon>
        <taxon>Bacteroidota</taxon>
        <taxon>Flavobacteriia</taxon>
        <taxon>Flavobacteriales</taxon>
        <taxon>Flavobacteriaceae</taxon>
        <taxon>Salegentibacter</taxon>
    </lineage>
</organism>
<dbReference type="Pfam" id="PF00583">
    <property type="entry name" value="Acetyltransf_1"/>
    <property type="match status" value="1"/>
</dbReference>
<dbReference type="InterPro" id="IPR051556">
    <property type="entry name" value="N-term/lysine_N-AcTrnsfr"/>
</dbReference>
<dbReference type="GO" id="GO:0016747">
    <property type="term" value="F:acyltransferase activity, transferring groups other than amino-acyl groups"/>
    <property type="evidence" value="ECO:0007669"/>
    <property type="project" value="InterPro"/>
</dbReference>
<dbReference type="OrthoDB" id="7205533at2"/>
<dbReference type="RefSeq" id="WP_079711708.1">
    <property type="nucleotide sequence ID" value="NZ_FUZC01000001.1"/>
</dbReference>
<evidence type="ECO:0000256" key="2">
    <source>
        <dbReference type="ARBA" id="ARBA00023315"/>
    </source>
</evidence>
<dbReference type="InterPro" id="IPR000182">
    <property type="entry name" value="GNAT_dom"/>
</dbReference>
<comment type="caution">
    <text evidence="4">The sequence shown here is derived from an EMBL/GenBank/DDBJ whole genome shotgun (WGS) entry which is preliminary data.</text>
</comment>
<evidence type="ECO:0000313" key="5">
    <source>
        <dbReference type="Proteomes" id="UP000232673"/>
    </source>
</evidence>
<dbReference type="Gene3D" id="3.40.630.30">
    <property type="match status" value="1"/>
</dbReference>
<proteinExistence type="predicted"/>
<evidence type="ECO:0000256" key="1">
    <source>
        <dbReference type="ARBA" id="ARBA00022679"/>
    </source>
</evidence>
<reference evidence="4 5" key="1">
    <citation type="submission" date="2015-10" db="EMBL/GenBank/DDBJ databases">
        <title>Draft genome sequence of Salegentibacter salinarum KCTC 12975.</title>
        <authorList>
            <person name="Lin W."/>
            <person name="Zheng Q."/>
        </authorList>
    </citation>
    <scope>NUCLEOTIDE SEQUENCE [LARGE SCALE GENOMIC DNA]</scope>
    <source>
        <strain evidence="4 5">KCTC 12975</strain>
    </source>
</reference>
<accession>A0A2N0U4W4</accession>
<protein>
    <submittedName>
        <fullName evidence="4">GNAT family acetyltransferase</fullName>
    </submittedName>
</protein>
<dbReference type="SUPFAM" id="SSF55729">
    <property type="entry name" value="Acyl-CoA N-acyltransferases (Nat)"/>
    <property type="match status" value="1"/>
</dbReference>
<dbReference type="EMBL" id="LKTS01000001">
    <property type="protein sequence ID" value="PKD21946.1"/>
    <property type="molecule type" value="Genomic_DNA"/>
</dbReference>
<keyword evidence="2" id="KW-0012">Acyltransferase</keyword>